<dbReference type="Proteomes" id="UP000236340">
    <property type="component" value="Unassembled WGS sequence"/>
</dbReference>
<proteinExistence type="predicted"/>
<keyword evidence="1" id="KW-1133">Transmembrane helix</keyword>
<organism evidence="2 3">
    <name type="scientific">Geothermobacter hydrogeniphilus</name>
    <dbReference type="NCBI Taxonomy" id="1969733"/>
    <lineage>
        <taxon>Bacteria</taxon>
        <taxon>Pseudomonadati</taxon>
        <taxon>Thermodesulfobacteriota</taxon>
        <taxon>Desulfuromonadia</taxon>
        <taxon>Desulfuromonadales</taxon>
        <taxon>Geothermobacteraceae</taxon>
        <taxon>Geothermobacter</taxon>
    </lineage>
</organism>
<dbReference type="EMBL" id="PPFX01000026">
    <property type="protein sequence ID" value="PNU19643.1"/>
    <property type="molecule type" value="Genomic_DNA"/>
</dbReference>
<accession>A0A2K2H8T2</accession>
<name>A0A2K2H8T2_9BACT</name>
<sequence length="178" mass="19956">MVRLPGGAPDRAFFRAGRPFFGVMLSLKKLIIFLLVWVIAVVSGIVGVKVYKQHQISKYAVDAVPYVKKVIPEISQWDPVAIRSLMTEQTLQSLSPEKFSRIIEIFSQMGELQSMEEPVFVQTDSLPTAGGGNQMLVRYTVKARYRKGDAILTLNLVEEQGGFRVAYFNLSSEVLTQQ</sequence>
<evidence type="ECO:0000313" key="3">
    <source>
        <dbReference type="Proteomes" id="UP000236340"/>
    </source>
</evidence>
<comment type="caution">
    <text evidence="2">The sequence shown here is derived from an EMBL/GenBank/DDBJ whole genome shotgun (WGS) entry which is preliminary data.</text>
</comment>
<keyword evidence="1" id="KW-0812">Transmembrane</keyword>
<gene>
    <name evidence="2" type="ORF">C2E25_11510</name>
</gene>
<feature type="transmembrane region" description="Helical" evidence="1">
    <location>
        <begin position="30"/>
        <end position="51"/>
    </location>
</feature>
<evidence type="ECO:0000313" key="2">
    <source>
        <dbReference type="EMBL" id="PNU19643.1"/>
    </source>
</evidence>
<reference evidence="2 3" key="1">
    <citation type="journal article" date="2018" name="Genome Announc.">
        <title>Genome Sequence of Geothermobacter sp. HR-1 Iron Reducer from the Loihi Seamount.</title>
        <authorList>
            <person name="Smith H."/>
            <person name="Abuyen K."/>
            <person name="Tremblay J."/>
            <person name="Savalia P."/>
            <person name="Perez-Rodriguez I."/>
            <person name="Emerson D."/>
            <person name="Tully B."/>
            <person name="Amend J."/>
        </authorList>
    </citation>
    <scope>NUCLEOTIDE SEQUENCE [LARGE SCALE GENOMIC DNA]</scope>
    <source>
        <strain evidence="2 3">HR-1</strain>
    </source>
</reference>
<dbReference type="AlphaFoldDB" id="A0A2K2H8T2"/>
<evidence type="ECO:0000256" key="1">
    <source>
        <dbReference type="SAM" id="Phobius"/>
    </source>
</evidence>
<evidence type="ECO:0008006" key="4">
    <source>
        <dbReference type="Google" id="ProtNLM"/>
    </source>
</evidence>
<protein>
    <recommendedName>
        <fullName evidence="4">DUF4019 domain-containing protein</fullName>
    </recommendedName>
</protein>
<keyword evidence="1" id="KW-0472">Membrane</keyword>